<dbReference type="InterPro" id="IPR023220">
    <property type="entry name" value="T4SS_VirB5-domain"/>
</dbReference>
<name>A0A380ZFP1_BARDO</name>
<dbReference type="CDD" id="cd14262">
    <property type="entry name" value="VirB5_like"/>
    <property type="match status" value="1"/>
</dbReference>
<dbReference type="SUPFAM" id="SSF101082">
    <property type="entry name" value="Typo IV secretion system protein TraC"/>
    <property type="match status" value="1"/>
</dbReference>
<sequence length="253" mass="29268">MRKLFIIIGVIAFIGTPNSTLAFAFNDWTWGWHPKPKLFETSSHNQPSEQTPPTKNDYLEIIKLLKQQLEISKKQLKKVEETHQSITGIRTINKEPQKDDGSLYLLKPEFIYNEDKQAEIAKMIPALFRDIIKNENYLRNSPVSEAREVIDERSQYAAVIDKAVALQIFQEIENRFQQIADTLVALDQIQDLKGITELQVRMKGTLAMIQNEATKLQMVAHSRNIEQTLINRLQRKRNVQILGSRNTQMPTIR</sequence>
<dbReference type="EMBL" id="UFTF01000001">
    <property type="protein sequence ID" value="SUV45803.1"/>
    <property type="molecule type" value="Genomic_DNA"/>
</dbReference>
<dbReference type="OrthoDB" id="7926589at2"/>
<accession>A0A380ZFP1</accession>
<dbReference type="Pfam" id="PF07996">
    <property type="entry name" value="T4SS"/>
    <property type="match status" value="1"/>
</dbReference>
<evidence type="ECO:0000313" key="2">
    <source>
        <dbReference type="Proteomes" id="UP000254950"/>
    </source>
</evidence>
<reference evidence="1 2" key="1">
    <citation type="submission" date="2018-06" db="EMBL/GenBank/DDBJ databases">
        <authorList>
            <consortium name="Pathogen Informatics"/>
            <person name="Doyle S."/>
        </authorList>
    </citation>
    <scope>NUCLEOTIDE SEQUENCE [LARGE SCALE GENOMIC DNA]</scope>
    <source>
        <strain evidence="1 2">NCTC12862</strain>
    </source>
</reference>
<evidence type="ECO:0000313" key="1">
    <source>
        <dbReference type="EMBL" id="SUV45803.1"/>
    </source>
</evidence>
<gene>
    <name evidence="1" type="ORF">NCTC12862_01406</name>
</gene>
<proteinExistence type="predicted"/>
<dbReference type="InterPro" id="IPR014158">
    <property type="entry name" value="T4SS_VirB5"/>
</dbReference>
<dbReference type="AlphaFoldDB" id="A0A380ZFP1"/>
<protein>
    <submittedName>
        <fullName evidence="1">P-type DNA transfer protein VirB5</fullName>
    </submittedName>
</protein>
<dbReference type="RefSeq" id="WP_004857473.1">
    <property type="nucleotide sequence ID" value="NZ_CACVBH010000001.1"/>
</dbReference>
<organism evidence="1 2">
    <name type="scientific">Bartonella doshiae</name>
    <dbReference type="NCBI Taxonomy" id="33044"/>
    <lineage>
        <taxon>Bacteria</taxon>
        <taxon>Pseudomonadati</taxon>
        <taxon>Pseudomonadota</taxon>
        <taxon>Alphaproteobacteria</taxon>
        <taxon>Hyphomicrobiales</taxon>
        <taxon>Bartonellaceae</taxon>
        <taxon>Bartonella</taxon>
    </lineage>
</organism>
<dbReference type="Proteomes" id="UP000254950">
    <property type="component" value="Unassembled WGS sequence"/>
</dbReference>
<dbReference type="Gene3D" id="1.20.58.430">
    <property type="entry name" value="Type IV secretion system, VirB5-domain"/>
    <property type="match status" value="1"/>
</dbReference>